<accession>A0ABP7B9R8</accession>
<organism evidence="1 2">
    <name type="scientific">Microbacterium marinilacus</name>
    <dbReference type="NCBI Taxonomy" id="415209"/>
    <lineage>
        <taxon>Bacteria</taxon>
        <taxon>Bacillati</taxon>
        <taxon>Actinomycetota</taxon>
        <taxon>Actinomycetes</taxon>
        <taxon>Micrococcales</taxon>
        <taxon>Microbacteriaceae</taxon>
        <taxon>Microbacterium</taxon>
    </lineage>
</organism>
<dbReference type="PANTHER" id="PTHR41913:SF1">
    <property type="entry name" value="DUF1684 DOMAIN-CONTAINING PROTEIN"/>
    <property type="match status" value="1"/>
</dbReference>
<name>A0ABP7B9R8_9MICO</name>
<keyword evidence="2" id="KW-1185">Reference proteome</keyword>
<gene>
    <name evidence="1" type="ORF">GCM10022202_12440</name>
</gene>
<dbReference type="EMBL" id="BAAAYV010000005">
    <property type="protein sequence ID" value="GAA3653974.1"/>
    <property type="molecule type" value="Genomic_DNA"/>
</dbReference>
<reference evidence="2" key="1">
    <citation type="journal article" date="2019" name="Int. J. Syst. Evol. Microbiol.">
        <title>The Global Catalogue of Microorganisms (GCM) 10K type strain sequencing project: providing services to taxonomists for standard genome sequencing and annotation.</title>
        <authorList>
            <consortium name="The Broad Institute Genomics Platform"/>
            <consortium name="The Broad Institute Genome Sequencing Center for Infectious Disease"/>
            <person name="Wu L."/>
            <person name="Ma J."/>
        </authorList>
    </citation>
    <scope>NUCLEOTIDE SEQUENCE [LARGE SCALE GENOMIC DNA]</scope>
    <source>
        <strain evidence="2">JCM 16546</strain>
    </source>
</reference>
<protein>
    <submittedName>
        <fullName evidence="1">DUF1684 domain-containing protein</fullName>
    </submittedName>
</protein>
<comment type="caution">
    <text evidence="1">The sequence shown here is derived from an EMBL/GenBank/DDBJ whole genome shotgun (WGS) entry which is preliminary data.</text>
</comment>
<dbReference type="PANTHER" id="PTHR41913">
    <property type="entry name" value="DUF1684 DOMAIN-CONTAINING PROTEIN"/>
    <property type="match status" value="1"/>
</dbReference>
<proteinExistence type="predicted"/>
<evidence type="ECO:0000313" key="2">
    <source>
        <dbReference type="Proteomes" id="UP001410795"/>
    </source>
</evidence>
<evidence type="ECO:0000313" key="1">
    <source>
        <dbReference type="EMBL" id="GAA3653974.1"/>
    </source>
</evidence>
<dbReference type="InterPro" id="IPR012467">
    <property type="entry name" value="DUF1684"/>
</dbReference>
<dbReference type="Proteomes" id="UP001410795">
    <property type="component" value="Unassembled WGS sequence"/>
</dbReference>
<dbReference type="Pfam" id="PF07920">
    <property type="entry name" value="DUF1684"/>
    <property type="match status" value="1"/>
</dbReference>
<sequence>MSSSEADRSAYDAWRQLRLQQVSGPAGNIALVDYQRVGGAPEQVRGLPATVHRVGDEEGVRVRPLGELELVTASGAESIGEETLVRRLGPDGLPLLRAGSVTADVFSLDGTGYELRIYDAEAPALDDFDGIETVDHDPAWVVPAVFEAHDEVQQVPWGFTRDSDTGHTKAVPGTVRAEIDGVPYAFSVFADGPALVLVFADATTGSESYAPGRFLRLDAVASGAAITLDFNRAIVPPCGFSDYYSCPIPPAQNRVAAAVRAGELRARWRSGSRAH</sequence>
<dbReference type="RefSeq" id="WP_221855121.1">
    <property type="nucleotide sequence ID" value="NZ_BAAAYV010000005.1"/>
</dbReference>